<name>A0AAN6X0E9_9PEZI</name>
<sequence length="180" mass="19844">MRLPTEAVLQAMALSSRGLDAVNPGTTNSLAHHITAIPNFNVTQFRAAAVIDSNRAFINFNVVYDKHLPAIYCSHFGDNFADGLTNVEKVICGRSENSPPTDHDIWFSLTSLPSKAQPDAEPGSFGLRIVRQIDELTFDQAMHTIKEADVPWVGPDDMRHQVYEGPQNFTAPAARIKRGN</sequence>
<accession>A0AAN6X0E9</accession>
<evidence type="ECO:0000313" key="1">
    <source>
        <dbReference type="EMBL" id="KAK4190580.1"/>
    </source>
</evidence>
<reference evidence="1" key="2">
    <citation type="submission" date="2023-05" db="EMBL/GenBank/DDBJ databases">
        <authorList>
            <consortium name="Lawrence Berkeley National Laboratory"/>
            <person name="Steindorff A."/>
            <person name="Hensen N."/>
            <person name="Bonometti L."/>
            <person name="Westerberg I."/>
            <person name="Brannstrom I.O."/>
            <person name="Guillou S."/>
            <person name="Cros-Aarteil S."/>
            <person name="Calhoun S."/>
            <person name="Haridas S."/>
            <person name="Kuo A."/>
            <person name="Mondo S."/>
            <person name="Pangilinan J."/>
            <person name="Riley R."/>
            <person name="Labutti K."/>
            <person name="Andreopoulos B."/>
            <person name="Lipzen A."/>
            <person name="Chen C."/>
            <person name="Yanf M."/>
            <person name="Daum C."/>
            <person name="Ng V."/>
            <person name="Clum A."/>
            <person name="Ohm R."/>
            <person name="Martin F."/>
            <person name="Silar P."/>
            <person name="Natvig D."/>
            <person name="Lalanne C."/>
            <person name="Gautier V."/>
            <person name="Ament-Velasquez S.L."/>
            <person name="Kruys A."/>
            <person name="Hutchinson M.I."/>
            <person name="Powell A.J."/>
            <person name="Barry K."/>
            <person name="Miller A.N."/>
            <person name="Grigoriev I.V."/>
            <person name="Debuchy R."/>
            <person name="Gladieux P."/>
            <person name="Thoren M.H."/>
            <person name="Johannesson H."/>
        </authorList>
    </citation>
    <scope>NUCLEOTIDE SEQUENCE</scope>
    <source>
        <strain evidence="1">PSN309</strain>
    </source>
</reference>
<dbReference type="AlphaFoldDB" id="A0AAN6X0E9"/>
<dbReference type="EMBL" id="MU864365">
    <property type="protein sequence ID" value="KAK4190580.1"/>
    <property type="molecule type" value="Genomic_DNA"/>
</dbReference>
<proteinExistence type="predicted"/>
<dbReference type="Proteomes" id="UP001302126">
    <property type="component" value="Unassembled WGS sequence"/>
</dbReference>
<keyword evidence="2" id="KW-1185">Reference proteome</keyword>
<organism evidence="1 2">
    <name type="scientific">Podospora australis</name>
    <dbReference type="NCBI Taxonomy" id="1536484"/>
    <lineage>
        <taxon>Eukaryota</taxon>
        <taxon>Fungi</taxon>
        <taxon>Dikarya</taxon>
        <taxon>Ascomycota</taxon>
        <taxon>Pezizomycotina</taxon>
        <taxon>Sordariomycetes</taxon>
        <taxon>Sordariomycetidae</taxon>
        <taxon>Sordariales</taxon>
        <taxon>Podosporaceae</taxon>
        <taxon>Podospora</taxon>
    </lineage>
</organism>
<evidence type="ECO:0000313" key="2">
    <source>
        <dbReference type="Proteomes" id="UP001302126"/>
    </source>
</evidence>
<protein>
    <submittedName>
        <fullName evidence="1">Uncharacterized protein</fullName>
    </submittedName>
</protein>
<comment type="caution">
    <text evidence="1">The sequence shown here is derived from an EMBL/GenBank/DDBJ whole genome shotgun (WGS) entry which is preliminary data.</text>
</comment>
<gene>
    <name evidence="1" type="ORF">QBC35DRAFT_75253</name>
</gene>
<reference evidence="1" key="1">
    <citation type="journal article" date="2023" name="Mol. Phylogenet. Evol.">
        <title>Genome-scale phylogeny and comparative genomics of the fungal order Sordariales.</title>
        <authorList>
            <person name="Hensen N."/>
            <person name="Bonometti L."/>
            <person name="Westerberg I."/>
            <person name="Brannstrom I.O."/>
            <person name="Guillou S."/>
            <person name="Cros-Aarteil S."/>
            <person name="Calhoun S."/>
            <person name="Haridas S."/>
            <person name="Kuo A."/>
            <person name="Mondo S."/>
            <person name="Pangilinan J."/>
            <person name="Riley R."/>
            <person name="LaButti K."/>
            <person name="Andreopoulos B."/>
            <person name="Lipzen A."/>
            <person name="Chen C."/>
            <person name="Yan M."/>
            <person name="Daum C."/>
            <person name="Ng V."/>
            <person name="Clum A."/>
            <person name="Steindorff A."/>
            <person name="Ohm R.A."/>
            <person name="Martin F."/>
            <person name="Silar P."/>
            <person name="Natvig D.O."/>
            <person name="Lalanne C."/>
            <person name="Gautier V."/>
            <person name="Ament-Velasquez S.L."/>
            <person name="Kruys A."/>
            <person name="Hutchinson M.I."/>
            <person name="Powell A.J."/>
            <person name="Barry K."/>
            <person name="Miller A.N."/>
            <person name="Grigoriev I.V."/>
            <person name="Debuchy R."/>
            <person name="Gladieux P."/>
            <person name="Hiltunen Thoren M."/>
            <person name="Johannesson H."/>
        </authorList>
    </citation>
    <scope>NUCLEOTIDE SEQUENCE</scope>
    <source>
        <strain evidence="1">PSN309</strain>
    </source>
</reference>